<evidence type="ECO:0000256" key="3">
    <source>
        <dbReference type="ARBA" id="ARBA00016337"/>
    </source>
</evidence>
<evidence type="ECO:0000256" key="1">
    <source>
        <dbReference type="ARBA" id="ARBA00001946"/>
    </source>
</evidence>
<comment type="caution">
    <text evidence="11">The sequence shown here is derived from an EMBL/GenBank/DDBJ whole genome shotgun (WGS) entry which is preliminary data.</text>
</comment>
<comment type="catalytic activity">
    <reaction evidence="10">
        <text>L-threonyl-[protein] + FAD = FMN-L-threonyl-[protein] + AMP + H(+)</text>
        <dbReference type="Rhea" id="RHEA:36847"/>
        <dbReference type="Rhea" id="RHEA-COMP:11060"/>
        <dbReference type="Rhea" id="RHEA-COMP:11061"/>
        <dbReference type="ChEBI" id="CHEBI:15378"/>
        <dbReference type="ChEBI" id="CHEBI:30013"/>
        <dbReference type="ChEBI" id="CHEBI:57692"/>
        <dbReference type="ChEBI" id="CHEBI:74257"/>
        <dbReference type="ChEBI" id="CHEBI:456215"/>
        <dbReference type="EC" id="2.7.1.180"/>
    </reaction>
</comment>
<dbReference type="EMBL" id="BONO01000016">
    <property type="protein sequence ID" value="GIG36843.1"/>
    <property type="molecule type" value="Genomic_DNA"/>
</dbReference>
<gene>
    <name evidence="11" type="ORF">Cpa01nite_22240</name>
</gene>
<keyword evidence="5 11" id="KW-0808">Transferase</keyword>
<dbReference type="Gene3D" id="3.10.520.10">
    <property type="entry name" value="ApbE-like domains"/>
    <property type="match status" value="1"/>
</dbReference>
<dbReference type="InterPro" id="IPR003374">
    <property type="entry name" value="ApbE-like_sf"/>
</dbReference>
<accession>A0A919PBV9</accession>
<evidence type="ECO:0000313" key="12">
    <source>
        <dbReference type="Proteomes" id="UP000642125"/>
    </source>
</evidence>
<proteinExistence type="predicted"/>
<dbReference type="PANTHER" id="PTHR30040">
    <property type="entry name" value="THIAMINE BIOSYNTHESIS LIPOPROTEIN APBE"/>
    <property type="match status" value="1"/>
</dbReference>
<dbReference type="AlphaFoldDB" id="A0A919PBV9"/>
<dbReference type="EC" id="2.7.1.180" evidence="2"/>
<evidence type="ECO:0000256" key="9">
    <source>
        <dbReference type="ARBA" id="ARBA00031306"/>
    </source>
</evidence>
<evidence type="ECO:0000256" key="2">
    <source>
        <dbReference type="ARBA" id="ARBA00011955"/>
    </source>
</evidence>
<comment type="cofactor">
    <cofactor evidence="1">
        <name>Mg(2+)</name>
        <dbReference type="ChEBI" id="CHEBI:18420"/>
    </cofactor>
</comment>
<reference evidence="11" key="1">
    <citation type="submission" date="2021-01" db="EMBL/GenBank/DDBJ databases">
        <title>Whole genome shotgun sequence of Cellulomonas pakistanensis NBRC 110800.</title>
        <authorList>
            <person name="Komaki H."/>
            <person name="Tamura T."/>
        </authorList>
    </citation>
    <scope>NUCLEOTIDE SEQUENCE</scope>
    <source>
        <strain evidence="11">NBRC 110800</strain>
    </source>
</reference>
<evidence type="ECO:0000256" key="4">
    <source>
        <dbReference type="ARBA" id="ARBA00022630"/>
    </source>
</evidence>
<dbReference type="Pfam" id="PF02424">
    <property type="entry name" value="ApbE"/>
    <property type="match status" value="1"/>
</dbReference>
<evidence type="ECO:0000256" key="7">
    <source>
        <dbReference type="ARBA" id="ARBA00022827"/>
    </source>
</evidence>
<sequence>MPRPEATTSFDAIGTRWAIDTPEPLPDAVLQAVRARIDRFDRDWSRFRDDSWVAEVARGGAGSYRLPDDAGPLLDAYDAAARCTDGAVSPLVGRALEGLGYDAAYTLRPRRDDGGALLTAPAPDWRTAARRSGGTLTLDEPALLDVGAAGKGYLVDLVSGVLADHGVGAHVVDAGGDLRVVGLGAGAAAGGPLTVALEDPRDTTRALGVLRLTDGALCGSATNRRAWGPGLHHVVDARTGAPTTDVLATWAVGGSALAADAAATALFFAEPDLVASRFGIRYVVLRADGSLRWSLGLDGKVFA</sequence>
<dbReference type="GO" id="GO:0046872">
    <property type="term" value="F:metal ion binding"/>
    <property type="evidence" value="ECO:0007669"/>
    <property type="project" value="UniProtKB-KW"/>
</dbReference>
<evidence type="ECO:0000256" key="10">
    <source>
        <dbReference type="ARBA" id="ARBA00048540"/>
    </source>
</evidence>
<dbReference type="GO" id="GO:0016740">
    <property type="term" value="F:transferase activity"/>
    <property type="evidence" value="ECO:0007669"/>
    <property type="project" value="UniProtKB-KW"/>
</dbReference>
<keyword evidence="6" id="KW-0479">Metal-binding</keyword>
<dbReference type="PANTHER" id="PTHR30040:SF2">
    <property type="entry name" value="FAD:PROTEIN FMN TRANSFERASE"/>
    <property type="match status" value="1"/>
</dbReference>
<evidence type="ECO:0000256" key="6">
    <source>
        <dbReference type="ARBA" id="ARBA00022723"/>
    </source>
</evidence>
<name>A0A919PBV9_9CELL</name>
<dbReference type="Proteomes" id="UP000642125">
    <property type="component" value="Unassembled WGS sequence"/>
</dbReference>
<keyword evidence="7" id="KW-0274">FAD</keyword>
<keyword evidence="12" id="KW-1185">Reference proteome</keyword>
<evidence type="ECO:0000256" key="5">
    <source>
        <dbReference type="ARBA" id="ARBA00022679"/>
    </source>
</evidence>
<keyword evidence="4" id="KW-0285">Flavoprotein</keyword>
<evidence type="ECO:0000313" key="11">
    <source>
        <dbReference type="EMBL" id="GIG36843.1"/>
    </source>
</evidence>
<evidence type="ECO:0000256" key="8">
    <source>
        <dbReference type="ARBA" id="ARBA00022842"/>
    </source>
</evidence>
<keyword evidence="8" id="KW-0460">Magnesium</keyword>
<protein>
    <recommendedName>
        <fullName evidence="3">FAD:protein FMN transferase</fullName>
        <ecNumber evidence="2">2.7.1.180</ecNumber>
    </recommendedName>
    <alternativeName>
        <fullName evidence="9">Flavin transferase</fullName>
    </alternativeName>
</protein>
<dbReference type="RefSeq" id="WP_203668868.1">
    <property type="nucleotide sequence ID" value="NZ_BONO01000016.1"/>
</dbReference>
<dbReference type="InterPro" id="IPR024932">
    <property type="entry name" value="ApbE"/>
</dbReference>
<organism evidence="11 12">
    <name type="scientific">Cellulomonas pakistanensis</name>
    <dbReference type="NCBI Taxonomy" id="992287"/>
    <lineage>
        <taxon>Bacteria</taxon>
        <taxon>Bacillati</taxon>
        <taxon>Actinomycetota</taxon>
        <taxon>Actinomycetes</taxon>
        <taxon>Micrococcales</taxon>
        <taxon>Cellulomonadaceae</taxon>
        <taxon>Cellulomonas</taxon>
    </lineage>
</organism>
<dbReference type="SUPFAM" id="SSF143631">
    <property type="entry name" value="ApbE-like"/>
    <property type="match status" value="1"/>
</dbReference>